<reference evidence="3 4" key="1">
    <citation type="journal article" date="2014" name="PLoS Genet.">
        <title>Phylogenetically driven sequencing of extremely halophilic archaea reveals strategies for static and dynamic osmo-response.</title>
        <authorList>
            <person name="Becker E.A."/>
            <person name="Seitzer P.M."/>
            <person name="Tritt A."/>
            <person name="Larsen D."/>
            <person name="Krusor M."/>
            <person name="Yao A.I."/>
            <person name="Wu D."/>
            <person name="Madern D."/>
            <person name="Eisen J.A."/>
            <person name="Darling A.E."/>
            <person name="Facciotti M.T."/>
        </authorList>
    </citation>
    <scope>NUCLEOTIDE SEQUENCE [LARGE SCALE GENOMIC DNA]</scope>
    <source>
        <strain evidence="3 4">JCM 10879</strain>
    </source>
</reference>
<dbReference type="InterPro" id="IPR013783">
    <property type="entry name" value="Ig-like_fold"/>
</dbReference>
<sequence>MGGAGMAVAESGNGHDVDRTYDSPDELSDEDVWIGQEIAITGLNADSVGAAIRGGFPSENGSSIETAPVSGETAVFETDALEDDEPYHLYVHIDGDDSEQYSFWAYEMDFSATPTDDRVVRDGSTTLEFESDRTDEYDVNVTADGLTENALEEIFDAHPNMESHDDGTVTLVDVGNAAALSADFTDVAFGEYEFTFDVADTVDEDTATIEVTEDNEDYAVVDIEETTQGGIANVSLEVTDSDSAAVVLGDAEDHFESAVELEDIEDEEVVLQFNTHLATGGDAWTVHDDSNASVADGSVTVDTLLDEDEPFPAHDWGLSVGDELAGDVELAQEYDRDVLLVQEWATIGDASIHTAPAADDVSDADALAETTLTSTGTVADADELLLTVDEFGAEGALMTLDDGVELADEGYVLEIEERDAGPIGDAHVWDSSADAGDDADELELDLLTAGDAYDDELVFAVDYESDAYETDLSTGDSYDVTFTVTEDNVYVEDEDDELERTAAFELVDRELELDAIESVPAHENVTTTGTTTVAPGTELDATVDSPVEEGRFIQVTDATVSEGAGDRNEFAAEFDFSVADPGVTFDLIVEDLVAPDDVYDVREDITIAPEEDEHASYRVDVDAPTTVMMGDTATLEVTVTNAGEDKAPSSYSVSIDGEPITEDGTELELEPGESVTDSHELDTAVEGDIEWEVLTDHDDESGTVTVTGADEDDMNAADDAAGDDEADDGEDEAPGFGVTATVVALLVIAFAAGRYWN</sequence>
<keyword evidence="4" id="KW-1185">Reference proteome</keyword>
<dbReference type="eggNOG" id="arCOG06273">
    <property type="taxonomic scope" value="Archaea"/>
</dbReference>
<evidence type="ECO:0000256" key="1">
    <source>
        <dbReference type="SAM" id="MobiDB-lite"/>
    </source>
</evidence>
<evidence type="ECO:0000313" key="3">
    <source>
        <dbReference type="EMBL" id="EMA45972.1"/>
    </source>
</evidence>
<dbReference type="AlphaFoldDB" id="M0MJV3"/>
<name>M0MJV3_9EURY</name>
<gene>
    <name evidence="3" type="ORF">C446_01798</name>
</gene>
<feature type="region of interest" description="Disordered" evidence="1">
    <location>
        <begin position="1"/>
        <end position="29"/>
    </location>
</feature>
<feature type="compositionally biased region" description="Acidic residues" evidence="1">
    <location>
        <begin position="659"/>
        <end position="671"/>
    </location>
</feature>
<feature type="region of interest" description="Disordered" evidence="1">
    <location>
        <begin position="696"/>
        <end position="734"/>
    </location>
</feature>
<feature type="domain" description="CARDB" evidence="2">
    <location>
        <begin position="623"/>
        <end position="699"/>
    </location>
</feature>
<evidence type="ECO:0000259" key="2">
    <source>
        <dbReference type="Pfam" id="PF07705"/>
    </source>
</evidence>
<organism evidence="3 4">
    <name type="scientific">Halobiforma nitratireducens JCM 10879</name>
    <dbReference type="NCBI Taxonomy" id="1227454"/>
    <lineage>
        <taxon>Archaea</taxon>
        <taxon>Methanobacteriati</taxon>
        <taxon>Methanobacteriota</taxon>
        <taxon>Stenosarchaea group</taxon>
        <taxon>Halobacteria</taxon>
        <taxon>Halobacteriales</taxon>
        <taxon>Natrialbaceae</taxon>
        <taxon>Halobiforma</taxon>
    </lineage>
</organism>
<feature type="compositionally biased region" description="Acidic residues" evidence="1">
    <location>
        <begin position="709"/>
        <end position="733"/>
    </location>
</feature>
<proteinExistence type="predicted"/>
<feature type="region of interest" description="Disordered" evidence="1">
    <location>
        <begin position="648"/>
        <end position="676"/>
    </location>
</feature>
<accession>M0MJV3</accession>
<dbReference type="Gene3D" id="2.60.40.10">
    <property type="entry name" value="Immunoglobulins"/>
    <property type="match status" value="1"/>
</dbReference>
<evidence type="ECO:0000313" key="4">
    <source>
        <dbReference type="Proteomes" id="UP000011607"/>
    </source>
</evidence>
<dbReference type="Pfam" id="PF07705">
    <property type="entry name" value="CARDB"/>
    <property type="match status" value="1"/>
</dbReference>
<dbReference type="NCBIfam" id="NF045517">
    <property type="entry name" value="halo_surf_dom"/>
    <property type="match status" value="1"/>
</dbReference>
<dbReference type="EMBL" id="AOMA01000012">
    <property type="protein sequence ID" value="EMA45972.1"/>
    <property type="molecule type" value="Genomic_DNA"/>
</dbReference>
<comment type="caution">
    <text evidence="3">The sequence shown here is derived from an EMBL/GenBank/DDBJ whole genome shotgun (WGS) entry which is preliminary data.</text>
</comment>
<protein>
    <recommendedName>
        <fullName evidence="2">CARDB domain-containing protein</fullName>
    </recommendedName>
</protein>
<dbReference type="InterPro" id="IPR011635">
    <property type="entry name" value="CARDB"/>
</dbReference>
<dbReference type="Proteomes" id="UP000011607">
    <property type="component" value="Unassembled WGS sequence"/>
</dbReference>
<feature type="compositionally biased region" description="Basic and acidic residues" evidence="1">
    <location>
        <begin position="13"/>
        <end position="22"/>
    </location>
</feature>